<dbReference type="EMBL" id="RSHK01000071">
    <property type="protein sequence ID" value="MIE73125.1"/>
    <property type="molecule type" value="Genomic_DNA"/>
</dbReference>
<dbReference type="Proteomes" id="UP000885362">
    <property type="component" value="Unassembled WGS sequence"/>
</dbReference>
<reference evidence="1" key="1">
    <citation type="submission" date="2018-08" db="EMBL/GenBank/DDBJ databases">
        <authorList>
            <consortium name="GenomeTrakr network: Whole genome sequencing for foodborne pathogen traceback"/>
        </authorList>
    </citation>
    <scope>NUCLEOTIDE SEQUENCE [LARGE SCALE GENOMIC DNA]</scope>
    <source>
        <strain evidence="1">FMA0132</strain>
    </source>
</reference>
<accession>A0A6C8Y582</accession>
<comment type="caution">
    <text evidence="1">The sequence shown here is derived from an EMBL/GenBank/DDBJ whole genome shotgun (WGS) entry which is preliminary data.</text>
</comment>
<sequence>MSEAIKATVRLKKQEAIELKDKAYALTRRAIMNGKHVVYTESDIVHFAISSTIKNIDLDENGHLAIKQENKKS</sequence>
<name>A0A6C8Y582_SALDZ</name>
<evidence type="ECO:0000313" key="1">
    <source>
        <dbReference type="EMBL" id="MIE73125.1"/>
    </source>
</evidence>
<gene>
    <name evidence="1" type="ORF">EL06_28160</name>
</gene>
<proteinExistence type="predicted"/>
<organism evidence="1">
    <name type="scientific">Salmonella diarizonae</name>
    <dbReference type="NCBI Taxonomy" id="59204"/>
    <lineage>
        <taxon>Bacteria</taxon>
        <taxon>Pseudomonadati</taxon>
        <taxon>Pseudomonadota</taxon>
        <taxon>Gammaproteobacteria</taxon>
        <taxon>Enterobacterales</taxon>
        <taxon>Enterobacteriaceae</taxon>
        <taxon>Salmonella</taxon>
    </lineage>
</organism>
<dbReference type="AlphaFoldDB" id="A0A6C8Y582"/>
<protein>
    <submittedName>
        <fullName evidence="1">Uncharacterized protein</fullName>
    </submittedName>
</protein>